<evidence type="ECO:0000313" key="3">
    <source>
        <dbReference type="Proteomes" id="UP000000692"/>
    </source>
</evidence>
<evidence type="ECO:0000313" key="2">
    <source>
        <dbReference type="EMBL" id="AEM42689.1"/>
    </source>
</evidence>
<reference evidence="2 3" key="1">
    <citation type="journal article" date="2011" name="J. Bacteriol.">
        <title>Complete genome sequence of the industrial strain Ketogulonicigenium vulgare WSH-001.</title>
        <authorList>
            <person name="Liu L."/>
            <person name="Li Y."/>
            <person name="Zhang J."/>
            <person name="Zhou Z."/>
            <person name="Liu J."/>
            <person name="Li X."/>
            <person name="Zhou J."/>
            <person name="Du G."/>
            <person name="Wang L."/>
            <person name="Chen J."/>
        </authorList>
    </citation>
    <scope>NUCLEOTIDE SEQUENCE [LARGE SCALE GENOMIC DNA]</scope>
    <source>
        <strain evidence="2 3">WSH-001</strain>
        <plasmid evidence="3">pKVU_200</plasmid>
    </source>
</reference>
<sequence length="96" mass="10359">MGTRYYIRWYLALTLIGVLPIISVTLAGLIATVNGCVLHEGGVSPCLIMGHDFGGALHTMTVLGWLMLITNFALLAGVLGLVWEGVKAVFRAIFNR</sequence>
<dbReference type="KEGG" id="kvl:KVU_PB0011"/>
<keyword evidence="3" id="KW-1185">Reference proteome</keyword>
<dbReference type="RefSeq" id="WP_013385651.1">
    <property type="nucleotide sequence ID" value="NC_017385.1"/>
</dbReference>
<evidence type="ECO:0008006" key="4">
    <source>
        <dbReference type="Google" id="ProtNLM"/>
    </source>
</evidence>
<protein>
    <recommendedName>
        <fullName evidence="4">Transmembrane protein</fullName>
    </recommendedName>
</protein>
<dbReference type="EMBL" id="CP002020">
    <property type="protein sequence ID" value="AEM42689.1"/>
    <property type="molecule type" value="Genomic_DNA"/>
</dbReference>
<keyword evidence="1" id="KW-0472">Membrane</keyword>
<accession>F9YBD7</accession>
<name>F9YBD7_KETVW</name>
<keyword evidence="1" id="KW-1133">Transmembrane helix</keyword>
<gene>
    <name evidence="2" type="ordered locus">KVU_PB0011</name>
</gene>
<dbReference type="HOGENOM" id="CLU_2355976_0_0_5"/>
<dbReference type="OrthoDB" id="5948392at2"/>
<proteinExistence type="predicted"/>
<feature type="transmembrane region" description="Helical" evidence="1">
    <location>
        <begin position="9"/>
        <end position="31"/>
    </location>
</feature>
<organism evidence="2 3">
    <name type="scientific">Ketogulonicigenium vulgare (strain WSH-001)</name>
    <dbReference type="NCBI Taxonomy" id="759362"/>
    <lineage>
        <taxon>Bacteria</taxon>
        <taxon>Pseudomonadati</taxon>
        <taxon>Pseudomonadota</taxon>
        <taxon>Alphaproteobacteria</taxon>
        <taxon>Rhodobacterales</taxon>
        <taxon>Roseobacteraceae</taxon>
        <taxon>Ketogulonicigenium</taxon>
    </lineage>
</organism>
<dbReference type="Proteomes" id="UP000000692">
    <property type="component" value="Plasmid 2"/>
</dbReference>
<keyword evidence="2" id="KW-0614">Plasmid</keyword>
<feature type="transmembrane region" description="Helical" evidence="1">
    <location>
        <begin position="62"/>
        <end position="83"/>
    </location>
</feature>
<dbReference type="AlphaFoldDB" id="F9YBD7"/>
<geneLocation type="plasmid" evidence="3">
    <name>pKVU_200</name>
</geneLocation>
<keyword evidence="1" id="KW-0812">Transmembrane</keyword>
<evidence type="ECO:0000256" key="1">
    <source>
        <dbReference type="SAM" id="Phobius"/>
    </source>
</evidence>